<reference evidence="3" key="1">
    <citation type="submission" date="2023-02" db="EMBL/GenBank/DDBJ databases">
        <title>Tahibacter soli sp. nov. isolated from soil.</title>
        <authorList>
            <person name="Baek J.H."/>
            <person name="Lee J.K."/>
            <person name="Choi D.G."/>
            <person name="Jeon C.O."/>
        </authorList>
    </citation>
    <scope>NUCLEOTIDE SEQUENCE</scope>
    <source>
        <strain evidence="3">BL</strain>
    </source>
</reference>
<comment type="caution">
    <text evidence="3">The sequence shown here is derived from an EMBL/GenBank/DDBJ whole genome shotgun (WGS) entry which is preliminary data.</text>
</comment>
<evidence type="ECO:0000256" key="1">
    <source>
        <dbReference type="SAM" id="Coils"/>
    </source>
</evidence>
<feature type="region of interest" description="Disordered" evidence="2">
    <location>
        <begin position="130"/>
        <end position="185"/>
    </location>
</feature>
<keyword evidence="4" id="KW-1185">Reference proteome</keyword>
<name>A0A9X4BHX6_9GAMM</name>
<dbReference type="Proteomes" id="UP001139971">
    <property type="component" value="Unassembled WGS sequence"/>
</dbReference>
<accession>A0A9X4BHX6</accession>
<proteinExistence type="predicted"/>
<feature type="coiled-coil region" evidence="1">
    <location>
        <begin position="30"/>
        <end position="71"/>
    </location>
</feature>
<evidence type="ECO:0000256" key="2">
    <source>
        <dbReference type="SAM" id="MobiDB-lite"/>
    </source>
</evidence>
<protein>
    <submittedName>
        <fullName evidence="3">Uncharacterized protein</fullName>
    </submittedName>
</protein>
<evidence type="ECO:0000313" key="3">
    <source>
        <dbReference type="EMBL" id="MDC8014640.1"/>
    </source>
</evidence>
<feature type="compositionally biased region" description="Low complexity" evidence="2">
    <location>
        <begin position="130"/>
        <end position="139"/>
    </location>
</feature>
<evidence type="ECO:0000313" key="4">
    <source>
        <dbReference type="Proteomes" id="UP001139971"/>
    </source>
</evidence>
<dbReference type="AlphaFoldDB" id="A0A9X4BHX6"/>
<sequence>MAWWDDILGMLKDEFAANAKPAAHAEPASMRQAQNLLRRTSRELVAARTRADALRKRLARTQADLDALTRTQNNPRYRERLAALAQSIAAESAAAGGFAAHIAQIDALHDGVERQLRQFERDVAMARSAHAAREATSAAARKRAAARPTPGAEPGFRRKRPDAVMQRLKDLPPRAKTAKKPRAPR</sequence>
<keyword evidence="1" id="KW-0175">Coiled coil</keyword>
<feature type="compositionally biased region" description="Basic residues" evidence="2">
    <location>
        <begin position="176"/>
        <end position="185"/>
    </location>
</feature>
<gene>
    <name evidence="3" type="ORF">OD750_019000</name>
</gene>
<dbReference type="EMBL" id="JAOVZO020000018">
    <property type="protein sequence ID" value="MDC8014640.1"/>
    <property type="molecule type" value="Genomic_DNA"/>
</dbReference>
<organism evidence="3 4">
    <name type="scientific">Tahibacter soli</name>
    <dbReference type="NCBI Taxonomy" id="2983605"/>
    <lineage>
        <taxon>Bacteria</taxon>
        <taxon>Pseudomonadati</taxon>
        <taxon>Pseudomonadota</taxon>
        <taxon>Gammaproteobacteria</taxon>
        <taxon>Lysobacterales</taxon>
        <taxon>Rhodanobacteraceae</taxon>
        <taxon>Tahibacter</taxon>
    </lineage>
</organism>
<dbReference type="RefSeq" id="WP_263542149.1">
    <property type="nucleotide sequence ID" value="NZ_JAOVZO020000018.1"/>
</dbReference>